<gene>
    <name evidence="2" type="ORF">A6D92_05295</name>
</gene>
<comment type="caution">
    <text evidence="2">The sequence shown here is derived from an EMBL/GenBank/DDBJ whole genome shotgun (WGS) entry which is preliminary data.</text>
</comment>
<evidence type="ECO:0000256" key="1">
    <source>
        <dbReference type="SAM" id="Phobius"/>
    </source>
</evidence>
<dbReference type="Proteomes" id="UP000194267">
    <property type="component" value="Unassembled WGS sequence"/>
</dbReference>
<feature type="transmembrane region" description="Helical" evidence="1">
    <location>
        <begin position="20"/>
        <end position="44"/>
    </location>
</feature>
<dbReference type="EMBL" id="LWLV01000341">
    <property type="protein sequence ID" value="OTA41597.1"/>
    <property type="molecule type" value="Genomic_DNA"/>
</dbReference>
<reference evidence="3" key="1">
    <citation type="submission" date="2016-04" db="EMBL/GenBank/DDBJ databases">
        <authorList>
            <person name="Antunes L.P."/>
            <person name="Martins L.F."/>
            <person name="Pereira R.V."/>
            <person name="Thomas A.M."/>
            <person name="Barbosa D."/>
            <person name="Nascimento L."/>
            <person name="Silva G.M."/>
            <person name="Condomitti G.W."/>
            <person name="Digiampietri L.A."/>
            <person name="Lombardi K.C."/>
            <person name="Ramos P.L."/>
            <person name="Quaggio R.B."/>
            <person name="Oliveira J.C."/>
            <person name="Pascon R.C."/>
            <person name="Cruz J.B."/>
            <person name="Silva A.M."/>
            <person name="Setubal J.C."/>
        </authorList>
    </citation>
    <scope>NUCLEOTIDE SEQUENCE [LARGE SCALE GENOMIC DNA]</scope>
</reference>
<keyword evidence="1" id="KW-0812">Transmembrane</keyword>
<organism evidence="2 3">
    <name type="scientific">Symbiobacterium thermophilum</name>
    <dbReference type="NCBI Taxonomy" id="2734"/>
    <lineage>
        <taxon>Bacteria</taxon>
        <taxon>Bacillati</taxon>
        <taxon>Bacillota</taxon>
        <taxon>Clostridia</taxon>
        <taxon>Eubacteriales</taxon>
        <taxon>Symbiobacteriaceae</taxon>
        <taxon>Symbiobacterium</taxon>
    </lineage>
</organism>
<evidence type="ECO:0000313" key="2">
    <source>
        <dbReference type="EMBL" id="OTA41597.1"/>
    </source>
</evidence>
<feature type="transmembrane region" description="Helical" evidence="1">
    <location>
        <begin position="85"/>
        <end position="105"/>
    </location>
</feature>
<evidence type="ECO:0000313" key="3">
    <source>
        <dbReference type="Proteomes" id="UP000194267"/>
    </source>
</evidence>
<dbReference type="AlphaFoldDB" id="A0A1Y2T7B5"/>
<dbReference type="InterPro" id="IPR012861">
    <property type="entry name" value="DUF1634"/>
</dbReference>
<accession>A0A1Y2T7B5</accession>
<keyword evidence="1" id="KW-0472">Membrane</keyword>
<evidence type="ECO:0008006" key="4">
    <source>
        <dbReference type="Google" id="ProtNLM"/>
    </source>
</evidence>
<feature type="transmembrane region" description="Helical" evidence="1">
    <location>
        <begin position="56"/>
        <end position="79"/>
    </location>
</feature>
<protein>
    <recommendedName>
        <fullName evidence="4">DUF1634 domain-containing protein</fullName>
    </recommendedName>
</protein>
<keyword evidence="1" id="KW-1133">Transmembrane helix</keyword>
<name>A0A1Y2T7B5_SYMTR</name>
<dbReference type="OMA" id="LLWYGTW"/>
<sequence length="108" mass="11271">MDSLQTRQHEVSRDVERVELAVAHLLRIGTAVAAALISAGLAVTLLQLSVSIGPTLVTAGIIALICTPLLRVAAAMVIYLRLGDVVYGVICLAVLLFVLAGMLLGEGH</sequence>
<proteinExistence type="predicted"/>
<dbReference type="Pfam" id="PF07843">
    <property type="entry name" value="DUF1634"/>
    <property type="match status" value="1"/>
</dbReference>